<dbReference type="Proteomes" id="UP000306416">
    <property type="component" value="Unassembled WGS sequence"/>
</dbReference>
<protein>
    <recommendedName>
        <fullName evidence="4">Cys-rich protein</fullName>
    </recommendedName>
</protein>
<dbReference type="RefSeq" id="WP_135872673.1">
    <property type="nucleotide sequence ID" value="NZ_SRSC01000005.1"/>
</dbReference>
<accession>A0A4S1CBG6</accession>
<reference evidence="2 3" key="1">
    <citation type="submission" date="2019-04" db="EMBL/GenBank/DDBJ databases">
        <title>Geobacter oryzae sp. nov., ferric-reducing bacteria isolated from paddy soil.</title>
        <authorList>
            <person name="Xu Z."/>
            <person name="Masuda Y."/>
            <person name="Itoh H."/>
            <person name="Senoo K."/>
        </authorList>
    </citation>
    <scope>NUCLEOTIDE SEQUENCE [LARGE SCALE GENOMIC DNA]</scope>
    <source>
        <strain evidence="2 3">Red111</strain>
    </source>
</reference>
<sequence length="85" mass="9231">MSKSIRVLAFSLTVLVSAVTAYADDSPSCRDKCTTDYTDCLKSIESASPDARVILEKSCQVEDDACSADCDEKRSLAGIFRKLSE</sequence>
<dbReference type="AlphaFoldDB" id="A0A4S1CBG6"/>
<evidence type="ECO:0008006" key="4">
    <source>
        <dbReference type="Google" id="ProtNLM"/>
    </source>
</evidence>
<dbReference type="EMBL" id="SRSC01000005">
    <property type="protein sequence ID" value="TGU70276.1"/>
    <property type="molecule type" value="Genomic_DNA"/>
</dbReference>
<feature type="signal peptide" evidence="1">
    <location>
        <begin position="1"/>
        <end position="23"/>
    </location>
</feature>
<evidence type="ECO:0000313" key="3">
    <source>
        <dbReference type="Proteomes" id="UP000306416"/>
    </source>
</evidence>
<proteinExistence type="predicted"/>
<keyword evidence="1" id="KW-0732">Signal</keyword>
<evidence type="ECO:0000313" key="2">
    <source>
        <dbReference type="EMBL" id="TGU70276.1"/>
    </source>
</evidence>
<feature type="chain" id="PRO_5020964491" description="Cys-rich protein" evidence="1">
    <location>
        <begin position="24"/>
        <end position="85"/>
    </location>
</feature>
<gene>
    <name evidence="2" type="ORF">E4633_18950</name>
</gene>
<evidence type="ECO:0000256" key="1">
    <source>
        <dbReference type="SAM" id="SignalP"/>
    </source>
</evidence>
<name>A0A4S1CBG6_9BACT</name>
<organism evidence="2 3">
    <name type="scientific">Geomonas terrae</name>
    <dbReference type="NCBI Taxonomy" id="2562681"/>
    <lineage>
        <taxon>Bacteria</taxon>
        <taxon>Pseudomonadati</taxon>
        <taxon>Thermodesulfobacteriota</taxon>
        <taxon>Desulfuromonadia</taxon>
        <taxon>Geobacterales</taxon>
        <taxon>Geobacteraceae</taxon>
        <taxon>Geomonas</taxon>
    </lineage>
</organism>
<comment type="caution">
    <text evidence="2">The sequence shown here is derived from an EMBL/GenBank/DDBJ whole genome shotgun (WGS) entry which is preliminary data.</text>
</comment>
<keyword evidence="3" id="KW-1185">Reference proteome</keyword>